<dbReference type="PANTHER" id="PTHR13696:SF96">
    <property type="entry name" value="COBQ_COBB_MIND_PARA NUCLEOTIDE BINDING DOMAIN-CONTAINING PROTEIN"/>
    <property type="match status" value="1"/>
</dbReference>
<reference evidence="2 3" key="1">
    <citation type="submission" date="2016-10" db="EMBL/GenBank/DDBJ databases">
        <authorList>
            <person name="Varghese N."/>
            <person name="Submissions S."/>
        </authorList>
    </citation>
    <scope>NUCLEOTIDE SEQUENCE [LARGE SCALE GENOMIC DNA]</scope>
    <source>
        <strain evidence="2 3">DSM 17833</strain>
    </source>
</reference>
<organism evidence="2 3">
    <name type="scientific">Pseudomonas peli</name>
    <dbReference type="NCBI Taxonomy" id="592361"/>
    <lineage>
        <taxon>Bacteria</taxon>
        <taxon>Pseudomonadati</taxon>
        <taxon>Pseudomonadota</taxon>
        <taxon>Gammaproteobacteria</taxon>
        <taxon>Pseudomonadales</taxon>
        <taxon>Pseudomonadaceae</taxon>
        <taxon>Pseudomonas</taxon>
    </lineage>
</organism>
<dbReference type="InterPro" id="IPR002586">
    <property type="entry name" value="CobQ/CobB/MinD/ParA_Nub-bd_dom"/>
</dbReference>
<evidence type="ECO:0000313" key="3">
    <source>
        <dbReference type="Proteomes" id="UP000242418"/>
    </source>
</evidence>
<proteinExistence type="predicted"/>
<dbReference type="InterPro" id="IPR050678">
    <property type="entry name" value="DNA_Partitioning_ATPase"/>
</dbReference>
<comment type="caution">
    <text evidence="2">The sequence shown here is derived from an EMBL/GenBank/DDBJ whole genome shotgun (WGS) entry which is preliminary data.</text>
</comment>
<dbReference type="EMBL" id="FMTL01000002">
    <property type="protein sequence ID" value="SCW65622.1"/>
    <property type="molecule type" value="Genomic_DNA"/>
</dbReference>
<dbReference type="PIRSF" id="PIRSF009320">
    <property type="entry name" value="Nuc_binding_HP_1000"/>
    <property type="match status" value="1"/>
</dbReference>
<name>A0AB37Z8L4_9PSED</name>
<evidence type="ECO:0000259" key="1">
    <source>
        <dbReference type="Pfam" id="PF01656"/>
    </source>
</evidence>
<keyword evidence="3" id="KW-1185">Reference proteome</keyword>
<dbReference type="RefSeq" id="WP_167354456.1">
    <property type="nucleotide sequence ID" value="NZ_FMTL01000002.1"/>
</dbReference>
<dbReference type="PANTHER" id="PTHR13696">
    <property type="entry name" value="P-LOOP CONTAINING NUCLEOSIDE TRIPHOSPHATE HYDROLASE"/>
    <property type="match status" value="1"/>
</dbReference>
<dbReference type="CDD" id="cd02042">
    <property type="entry name" value="ParAB_family"/>
    <property type="match status" value="1"/>
</dbReference>
<dbReference type="AlphaFoldDB" id="A0AB37Z8L4"/>
<evidence type="ECO:0000313" key="2">
    <source>
        <dbReference type="EMBL" id="SCW65622.1"/>
    </source>
</evidence>
<dbReference type="InterPro" id="IPR027417">
    <property type="entry name" value="P-loop_NTPase"/>
</dbReference>
<sequence length="213" mass="23350">MIIVIGSNKGGVGKTTLATNLAVAFAIRMNKAVLVDADPQGSALYWGSVRQQKQHTPFVNVAQRRGNLVDALKVLSRQNQVVIVDVPGRNSPELISAMSVADIVISPHACSQLDLETLQELEDQVHALRPLNPKIRVLIYQSMGTTNPKIRQRERSDFCSYVSVFENLLLANSSGFQRLAYRECISEGIGVLESNNPLAADEIQQLLTELLNG</sequence>
<dbReference type="Gene3D" id="3.40.50.300">
    <property type="entry name" value="P-loop containing nucleotide triphosphate hydrolases"/>
    <property type="match status" value="1"/>
</dbReference>
<accession>A0AB37Z8L4</accession>
<dbReference type="SUPFAM" id="SSF52540">
    <property type="entry name" value="P-loop containing nucleoside triphosphate hydrolases"/>
    <property type="match status" value="1"/>
</dbReference>
<dbReference type="Pfam" id="PF01656">
    <property type="entry name" value="CbiA"/>
    <property type="match status" value="1"/>
</dbReference>
<dbReference type="Proteomes" id="UP000242418">
    <property type="component" value="Unassembled WGS sequence"/>
</dbReference>
<feature type="domain" description="CobQ/CobB/MinD/ParA nucleotide binding" evidence="1">
    <location>
        <begin position="3"/>
        <end position="129"/>
    </location>
</feature>
<protein>
    <submittedName>
        <fullName evidence="2">Plasmid segregation oscillating ATPase ParF</fullName>
    </submittedName>
</protein>
<gene>
    <name evidence="2" type="ORF">SAMN05216370_2531</name>
</gene>